<feature type="compositionally biased region" description="Low complexity" evidence="3">
    <location>
        <begin position="152"/>
        <end position="164"/>
    </location>
</feature>
<evidence type="ECO:0000313" key="4">
    <source>
        <dbReference type="EMBL" id="MPA56923.1"/>
    </source>
</evidence>
<accession>A0A5B7APB1</accession>
<organism evidence="4">
    <name type="scientific">Davidia involucrata</name>
    <name type="common">Dove tree</name>
    <dbReference type="NCBI Taxonomy" id="16924"/>
    <lineage>
        <taxon>Eukaryota</taxon>
        <taxon>Viridiplantae</taxon>
        <taxon>Streptophyta</taxon>
        <taxon>Embryophyta</taxon>
        <taxon>Tracheophyta</taxon>
        <taxon>Spermatophyta</taxon>
        <taxon>Magnoliopsida</taxon>
        <taxon>eudicotyledons</taxon>
        <taxon>Gunneridae</taxon>
        <taxon>Pentapetalae</taxon>
        <taxon>asterids</taxon>
        <taxon>Cornales</taxon>
        <taxon>Nyssaceae</taxon>
        <taxon>Davidia</taxon>
    </lineage>
</organism>
<evidence type="ECO:0000256" key="1">
    <source>
        <dbReference type="ARBA" id="ARBA00022942"/>
    </source>
</evidence>
<dbReference type="AlphaFoldDB" id="A0A5B7APB1"/>
<dbReference type="PROSITE" id="PS51475">
    <property type="entry name" value="PROTEASOME_ALPHA_2"/>
    <property type="match status" value="1"/>
</dbReference>
<reference evidence="4" key="1">
    <citation type="submission" date="2019-08" db="EMBL/GenBank/DDBJ databases">
        <title>Reference gene set and small RNA set construction with multiple tissues from Davidia involucrata Baill.</title>
        <authorList>
            <person name="Yang H."/>
            <person name="Zhou C."/>
            <person name="Li G."/>
            <person name="Wang J."/>
            <person name="Gao P."/>
            <person name="Wang M."/>
            <person name="Wang R."/>
            <person name="Zhao Y."/>
        </authorList>
    </citation>
    <scope>NUCLEOTIDE SEQUENCE</scope>
    <source>
        <tissue evidence="4">Mixed with DoveR01_LX</tissue>
    </source>
</reference>
<gene>
    <name evidence="4" type="ORF">Din_026364</name>
</gene>
<dbReference type="InterPro" id="IPR001353">
    <property type="entry name" value="Proteasome_sua/b"/>
</dbReference>
<dbReference type="InterPro" id="IPR023332">
    <property type="entry name" value="Proteasome_alpha-type"/>
</dbReference>
<dbReference type="Pfam" id="PF00227">
    <property type="entry name" value="Proteasome"/>
    <property type="match status" value="1"/>
</dbReference>
<comment type="similarity">
    <text evidence="2">Belongs to the peptidase T1A family.</text>
</comment>
<proteinExistence type="inferred from homology"/>
<protein>
    <recommendedName>
        <fullName evidence="5">Proteasome endopeptidase complex</fullName>
    </recommendedName>
</protein>
<dbReference type="Gene3D" id="3.60.20.10">
    <property type="entry name" value="Glutamine Phosphoribosylpyrophosphate, subunit 1, domain 1"/>
    <property type="match status" value="1"/>
</dbReference>
<evidence type="ECO:0000256" key="2">
    <source>
        <dbReference type="PROSITE-ProRule" id="PRU00808"/>
    </source>
</evidence>
<dbReference type="InterPro" id="IPR050115">
    <property type="entry name" value="Proteasome_alpha"/>
</dbReference>
<dbReference type="GO" id="GO:0019773">
    <property type="term" value="C:proteasome core complex, alpha-subunit complex"/>
    <property type="evidence" value="ECO:0007669"/>
    <property type="project" value="UniProtKB-UniRule"/>
</dbReference>
<dbReference type="SUPFAM" id="SSF56235">
    <property type="entry name" value="N-terminal nucleophile aminohydrolases (Ntn hydrolases)"/>
    <property type="match status" value="1"/>
</dbReference>
<keyword evidence="1 2" id="KW-0647">Proteasome</keyword>
<dbReference type="InterPro" id="IPR029055">
    <property type="entry name" value="Ntn_hydrolases_N"/>
</dbReference>
<feature type="region of interest" description="Disordered" evidence="3">
    <location>
        <begin position="152"/>
        <end position="185"/>
    </location>
</feature>
<sequence length="185" mass="20088">MRSECINYSYSYESPLPVGRLVVQLADKAQVCTQRSWKRPYGVGLLVAGLDESGAHLYYNCPSGNYFEYQAFAIGSRSQAAKTYLERRFENFKSSSREDLLKDALFALRETLQGEKLTSSVCTVAVVGVGEAFHILDNQTVQALIDSLEIAGEEGPANEEGAAADQGPPADQGPAADQDLAPMDI</sequence>
<evidence type="ECO:0008006" key="5">
    <source>
        <dbReference type="Google" id="ProtNLM"/>
    </source>
</evidence>
<dbReference type="GO" id="GO:0051603">
    <property type="term" value="P:proteolysis involved in protein catabolic process"/>
    <property type="evidence" value="ECO:0007669"/>
    <property type="project" value="InterPro"/>
</dbReference>
<name>A0A5B7APB1_DAVIN</name>
<evidence type="ECO:0000256" key="3">
    <source>
        <dbReference type="SAM" id="MobiDB-lite"/>
    </source>
</evidence>
<dbReference type="PANTHER" id="PTHR11599">
    <property type="entry name" value="PROTEASOME SUBUNIT ALPHA/BETA"/>
    <property type="match status" value="1"/>
</dbReference>
<dbReference type="EMBL" id="GHES01026364">
    <property type="protein sequence ID" value="MPA56923.1"/>
    <property type="molecule type" value="Transcribed_RNA"/>
</dbReference>